<evidence type="ECO:0000256" key="1">
    <source>
        <dbReference type="ARBA" id="ARBA00008115"/>
    </source>
</evidence>
<protein>
    <submittedName>
        <fullName evidence="9">Nucleolar essential protein 1, putative</fullName>
    </submittedName>
</protein>
<dbReference type="Gene3D" id="3.40.1280.10">
    <property type="match status" value="2"/>
</dbReference>
<dbReference type="GO" id="GO:0032040">
    <property type="term" value="C:small-subunit processome"/>
    <property type="evidence" value="ECO:0007669"/>
    <property type="project" value="TreeGrafter"/>
</dbReference>
<evidence type="ECO:0000256" key="3">
    <source>
        <dbReference type="ARBA" id="ARBA00022552"/>
    </source>
</evidence>
<evidence type="ECO:0000313" key="10">
    <source>
        <dbReference type="Proteomes" id="UP000018201"/>
    </source>
</evidence>
<keyword evidence="10" id="KW-1185">Reference proteome</keyword>
<keyword evidence="8" id="KW-0694">RNA-binding</keyword>
<dbReference type="InterPro" id="IPR029026">
    <property type="entry name" value="tRNA_m1G_MTases_N"/>
</dbReference>
<name>U6G838_9EIME</name>
<dbReference type="PANTHER" id="PTHR12636">
    <property type="entry name" value="NEP1/MRA1"/>
    <property type="match status" value="1"/>
</dbReference>
<evidence type="ECO:0000313" key="9">
    <source>
        <dbReference type="EMBL" id="CDI74774.1"/>
    </source>
</evidence>
<gene>
    <name evidence="9" type="ORF">EPH_0003450</name>
</gene>
<evidence type="ECO:0000256" key="4">
    <source>
        <dbReference type="ARBA" id="ARBA00022603"/>
    </source>
</evidence>
<dbReference type="GO" id="GO:0070475">
    <property type="term" value="P:rRNA base methylation"/>
    <property type="evidence" value="ECO:0007669"/>
    <property type="project" value="InterPro"/>
</dbReference>
<dbReference type="Pfam" id="PF03587">
    <property type="entry name" value="EMG1"/>
    <property type="match status" value="1"/>
</dbReference>
<dbReference type="OrthoDB" id="269804at2759"/>
<comment type="similarity">
    <text evidence="1">Belongs to the class IV-like SAM-binding methyltransferase superfamily. RNA methyltransferase NEP1 family.</text>
</comment>
<evidence type="ECO:0000256" key="5">
    <source>
        <dbReference type="ARBA" id="ARBA00022679"/>
    </source>
</evidence>
<evidence type="ECO:0000256" key="7">
    <source>
        <dbReference type="ARBA" id="ARBA00022730"/>
    </source>
</evidence>
<keyword evidence="3" id="KW-0698">rRNA processing</keyword>
<dbReference type="InterPro" id="IPR029028">
    <property type="entry name" value="Alpha/beta_knot_MTases"/>
</dbReference>
<accession>U6G838</accession>
<dbReference type="GO" id="GO:0019843">
    <property type="term" value="F:rRNA binding"/>
    <property type="evidence" value="ECO:0007669"/>
    <property type="project" value="UniProtKB-KW"/>
</dbReference>
<evidence type="ECO:0000256" key="2">
    <source>
        <dbReference type="ARBA" id="ARBA00022517"/>
    </source>
</evidence>
<evidence type="ECO:0000256" key="8">
    <source>
        <dbReference type="ARBA" id="ARBA00022884"/>
    </source>
</evidence>
<dbReference type="InterPro" id="IPR005304">
    <property type="entry name" value="Rbsml_bgen_MeTrfase_EMG1/NEP1"/>
</dbReference>
<reference evidence="9" key="2">
    <citation type="submission" date="2013-10" db="EMBL/GenBank/DDBJ databases">
        <authorList>
            <person name="Aslett M."/>
        </authorList>
    </citation>
    <scope>NUCLEOTIDE SEQUENCE [LARGE SCALE GENOMIC DNA]</scope>
    <source>
        <strain evidence="9">Houghton</strain>
    </source>
</reference>
<dbReference type="AlphaFoldDB" id="U6G838"/>
<evidence type="ECO:0000256" key="6">
    <source>
        <dbReference type="ARBA" id="ARBA00022691"/>
    </source>
</evidence>
<keyword evidence="4" id="KW-0489">Methyltransferase</keyword>
<dbReference type="GO" id="GO:0070037">
    <property type="term" value="F:rRNA (pseudouridine) methyltransferase activity"/>
    <property type="evidence" value="ECO:0007669"/>
    <property type="project" value="InterPro"/>
</dbReference>
<dbReference type="CDD" id="cd18088">
    <property type="entry name" value="Nep1-like"/>
    <property type="match status" value="1"/>
</dbReference>
<proteinExistence type="inferred from homology"/>
<keyword evidence="5" id="KW-0808">Transferase</keyword>
<keyword evidence="6" id="KW-0949">S-adenosyl-L-methionine</keyword>
<dbReference type="Proteomes" id="UP000018201">
    <property type="component" value="Unassembled WGS sequence"/>
</dbReference>
<reference evidence="9" key="1">
    <citation type="submission" date="2013-10" db="EMBL/GenBank/DDBJ databases">
        <title>Genomic analysis of the causative agents of coccidiosis in chickens.</title>
        <authorList>
            <person name="Reid A.J."/>
            <person name="Blake D."/>
            <person name="Billington K."/>
            <person name="Browne H."/>
            <person name="Dunn M."/>
            <person name="Hung S."/>
            <person name="Kawahara F."/>
            <person name="Miranda-Saavedra D."/>
            <person name="Mourier T."/>
            <person name="Nagra H."/>
            <person name="Otto T.D."/>
            <person name="Rawlings N."/>
            <person name="Sanchez A."/>
            <person name="Sanders M."/>
            <person name="Subramaniam C."/>
            <person name="Tay Y."/>
            <person name="Dear P."/>
            <person name="Doerig C."/>
            <person name="Gruber A."/>
            <person name="Parkinson J."/>
            <person name="Shirley M."/>
            <person name="Wan K.L."/>
            <person name="Berriman M."/>
            <person name="Tomley F."/>
            <person name="Pain A."/>
        </authorList>
    </citation>
    <scope>NUCLEOTIDE SEQUENCE [LARGE SCALE GENOMIC DNA]</scope>
    <source>
        <strain evidence="9">Houghton</strain>
    </source>
</reference>
<dbReference type="VEuPathDB" id="ToxoDB:EPH_0003450"/>
<sequence>MASLPLPPPTARPWAAVGDSFTWTHNQYPSSACDGIVYSKHEKYKDLDVLCFCGSRKSSIDSGNGGSSCYTMFEPAVPRAEVKRADRLQGRKVVVLLEDAVLELAKGRQGSLQLLEGLQHRKLLQQEDRDSTDVRPDIVHHCLLALQESPLNKAGRLCVFIRTRDRQLIEVHPQLRVPSTYEEFRKLMAQITKNDPNLFLPVGSRKIAFSSKGRPVDLEEFVQQFQHTENPVLFLVGAVAHANPTANSELAEECISIAPCGLSAAVRTALPMKKLHSTLNP</sequence>
<dbReference type="EMBL" id="HG690535">
    <property type="protein sequence ID" value="CDI74774.1"/>
    <property type="molecule type" value="Genomic_DNA"/>
</dbReference>
<keyword evidence="7" id="KW-0699">rRNA-binding</keyword>
<organism evidence="9 10">
    <name type="scientific">Eimeria praecox</name>
    <dbReference type="NCBI Taxonomy" id="51316"/>
    <lineage>
        <taxon>Eukaryota</taxon>
        <taxon>Sar</taxon>
        <taxon>Alveolata</taxon>
        <taxon>Apicomplexa</taxon>
        <taxon>Conoidasida</taxon>
        <taxon>Coccidia</taxon>
        <taxon>Eucoccidiorida</taxon>
        <taxon>Eimeriorina</taxon>
        <taxon>Eimeriidae</taxon>
        <taxon>Eimeria</taxon>
    </lineage>
</organism>
<keyword evidence="2" id="KW-0690">Ribosome biogenesis</keyword>
<dbReference type="PANTHER" id="PTHR12636:SF5">
    <property type="entry name" value="RIBOSOMAL RNA SMALL SUBUNIT METHYLTRANSFERASE NEP1"/>
    <property type="match status" value="1"/>
</dbReference>
<dbReference type="SUPFAM" id="SSF75217">
    <property type="entry name" value="alpha/beta knot"/>
    <property type="match status" value="1"/>
</dbReference>